<dbReference type="CDD" id="cd00886">
    <property type="entry name" value="MogA_MoaB"/>
    <property type="match status" value="1"/>
</dbReference>
<keyword evidence="5" id="KW-1185">Reference proteome</keyword>
<dbReference type="EMBL" id="JAGGLG010000036">
    <property type="protein sequence ID" value="MBP2019834.1"/>
    <property type="molecule type" value="Genomic_DNA"/>
</dbReference>
<evidence type="ECO:0000259" key="3">
    <source>
        <dbReference type="SMART" id="SM00852"/>
    </source>
</evidence>
<dbReference type="InterPro" id="IPR001453">
    <property type="entry name" value="MoaB/Mog_dom"/>
</dbReference>
<comment type="pathway">
    <text evidence="2">Cofactor biosynthesis; molybdopterin biosynthesis.</text>
</comment>
<dbReference type="InterPro" id="IPR036425">
    <property type="entry name" value="MoaB/Mog-like_dom_sf"/>
</dbReference>
<dbReference type="SMART" id="SM00852">
    <property type="entry name" value="MoCF_biosynth"/>
    <property type="match status" value="1"/>
</dbReference>
<dbReference type="InterPro" id="IPR012245">
    <property type="entry name" value="MoaB"/>
</dbReference>
<gene>
    <name evidence="4" type="ORF">J2Z79_003276</name>
</gene>
<sequence length="169" mass="18412">MGVYEHKHEAETHVQQLAAGVITVSDTRTEATDESGRLLRELVEAAGHRVARYRIVPDEMGAIRGAVVEFARAVDFVILTGGTGMTPRDVTIEACRPLFTKELEGFGELFRLLSFQEIGSAAVMSRAAAGAMGRVMLFCLPGSKAAVRLATERLILPEIKHLISHIRKA</sequence>
<comment type="similarity">
    <text evidence="2">Belongs to the MoaB/Mog family.</text>
</comment>
<comment type="function">
    <text evidence="2">May be involved in the biosynthesis of molybdopterin.</text>
</comment>
<organism evidence="4 5">
    <name type="scientific">Symbiobacterium terraclitae</name>
    <dbReference type="NCBI Taxonomy" id="557451"/>
    <lineage>
        <taxon>Bacteria</taxon>
        <taxon>Bacillati</taxon>
        <taxon>Bacillota</taxon>
        <taxon>Clostridia</taxon>
        <taxon>Eubacteriales</taxon>
        <taxon>Symbiobacteriaceae</taxon>
        <taxon>Symbiobacterium</taxon>
    </lineage>
</organism>
<evidence type="ECO:0000313" key="4">
    <source>
        <dbReference type="EMBL" id="MBP2019834.1"/>
    </source>
</evidence>
<feature type="domain" description="MoaB/Mog" evidence="3">
    <location>
        <begin position="20"/>
        <end position="162"/>
    </location>
</feature>
<reference evidence="4 5" key="1">
    <citation type="submission" date="2021-03" db="EMBL/GenBank/DDBJ databases">
        <title>Genomic Encyclopedia of Type Strains, Phase IV (KMG-IV): sequencing the most valuable type-strain genomes for metagenomic binning, comparative biology and taxonomic classification.</title>
        <authorList>
            <person name="Goeker M."/>
        </authorList>
    </citation>
    <scope>NUCLEOTIDE SEQUENCE [LARGE SCALE GENOMIC DNA]</scope>
    <source>
        <strain evidence="4 5">DSM 27138</strain>
    </source>
</reference>
<dbReference type="SUPFAM" id="SSF53218">
    <property type="entry name" value="Molybdenum cofactor biosynthesis proteins"/>
    <property type="match status" value="1"/>
</dbReference>
<name>A0ABS4JZG6_9FIRM</name>
<evidence type="ECO:0000313" key="5">
    <source>
        <dbReference type="Proteomes" id="UP001519289"/>
    </source>
</evidence>
<dbReference type="PANTHER" id="PTHR43232">
    <property type="entry name" value="MOLYBDENUM COFACTOR BIOSYNTHESIS PROTEIN B"/>
    <property type="match status" value="1"/>
</dbReference>
<comment type="caution">
    <text evidence="4">The sequence shown here is derived from an EMBL/GenBank/DDBJ whole genome shotgun (WGS) entry which is preliminary data.</text>
</comment>
<protein>
    <recommendedName>
        <fullName evidence="1 2">Molybdenum cofactor biosynthesis protein B</fullName>
    </recommendedName>
</protein>
<dbReference type="RefSeq" id="WP_209467936.1">
    <property type="nucleotide sequence ID" value="NZ_JAGGLG010000036.1"/>
</dbReference>
<keyword evidence="2" id="KW-0501">Molybdenum cofactor biosynthesis</keyword>
<dbReference type="NCBIfam" id="TIGR00177">
    <property type="entry name" value="molyb_syn"/>
    <property type="match status" value="1"/>
</dbReference>
<dbReference type="PIRSF" id="PIRSF006443">
    <property type="entry name" value="MoaB"/>
    <property type="match status" value="1"/>
</dbReference>
<dbReference type="Pfam" id="PF00994">
    <property type="entry name" value="MoCF_biosynth"/>
    <property type="match status" value="1"/>
</dbReference>
<proteinExistence type="inferred from homology"/>
<dbReference type="PANTHER" id="PTHR43232:SF2">
    <property type="entry name" value="MOLYBDENUM COFACTOR BIOSYNTHESIS PROTEIN B"/>
    <property type="match status" value="1"/>
</dbReference>
<evidence type="ECO:0000256" key="2">
    <source>
        <dbReference type="PIRNR" id="PIRNR006443"/>
    </source>
</evidence>
<dbReference type="Gene3D" id="3.40.980.10">
    <property type="entry name" value="MoaB/Mog-like domain"/>
    <property type="match status" value="1"/>
</dbReference>
<accession>A0ABS4JZG6</accession>
<evidence type="ECO:0000256" key="1">
    <source>
        <dbReference type="ARBA" id="ARBA00015262"/>
    </source>
</evidence>
<dbReference type="Proteomes" id="UP001519289">
    <property type="component" value="Unassembled WGS sequence"/>
</dbReference>